<evidence type="ECO:0000313" key="2">
    <source>
        <dbReference type="Proteomes" id="UP000319817"/>
    </source>
</evidence>
<name>A0A517P2Z4_9BACT</name>
<dbReference type="Proteomes" id="UP000319817">
    <property type="component" value="Chromosome"/>
</dbReference>
<evidence type="ECO:0000313" key="1">
    <source>
        <dbReference type="EMBL" id="QDT13741.1"/>
    </source>
</evidence>
<organism evidence="1 2">
    <name type="scientific">Stieleria marina</name>
    <dbReference type="NCBI Taxonomy" id="1930275"/>
    <lineage>
        <taxon>Bacteria</taxon>
        <taxon>Pseudomonadati</taxon>
        <taxon>Planctomycetota</taxon>
        <taxon>Planctomycetia</taxon>
        <taxon>Pirellulales</taxon>
        <taxon>Pirellulaceae</taxon>
        <taxon>Stieleria</taxon>
    </lineage>
</organism>
<keyword evidence="2" id="KW-1185">Reference proteome</keyword>
<reference evidence="1 2" key="1">
    <citation type="submission" date="2019-02" db="EMBL/GenBank/DDBJ databases">
        <title>Deep-cultivation of Planctomycetes and their phenomic and genomic characterization uncovers novel biology.</title>
        <authorList>
            <person name="Wiegand S."/>
            <person name="Jogler M."/>
            <person name="Boedeker C."/>
            <person name="Pinto D."/>
            <person name="Vollmers J."/>
            <person name="Rivas-Marin E."/>
            <person name="Kohn T."/>
            <person name="Peeters S.H."/>
            <person name="Heuer A."/>
            <person name="Rast P."/>
            <person name="Oberbeckmann S."/>
            <person name="Bunk B."/>
            <person name="Jeske O."/>
            <person name="Meyerdierks A."/>
            <person name="Storesund J.E."/>
            <person name="Kallscheuer N."/>
            <person name="Luecker S."/>
            <person name="Lage O.M."/>
            <person name="Pohl T."/>
            <person name="Merkel B.J."/>
            <person name="Hornburger P."/>
            <person name="Mueller R.-W."/>
            <person name="Bruemmer F."/>
            <person name="Labrenz M."/>
            <person name="Spormann A.M."/>
            <person name="Op den Camp H."/>
            <person name="Overmann J."/>
            <person name="Amann R."/>
            <person name="Jetten M.S.M."/>
            <person name="Mascher T."/>
            <person name="Medema M.H."/>
            <person name="Devos D.P."/>
            <person name="Kaster A.-K."/>
            <person name="Ovreas L."/>
            <person name="Rohde M."/>
            <person name="Galperin M.Y."/>
            <person name="Jogler C."/>
        </authorList>
    </citation>
    <scope>NUCLEOTIDE SEQUENCE [LARGE SCALE GENOMIC DNA]</scope>
    <source>
        <strain evidence="1 2">K23_9</strain>
    </source>
</reference>
<protein>
    <submittedName>
        <fullName evidence="1">Uncharacterized protein</fullName>
    </submittedName>
</protein>
<dbReference type="AlphaFoldDB" id="A0A517P2Z4"/>
<accession>A0A517P2Z4</accession>
<proteinExistence type="predicted"/>
<dbReference type="OrthoDB" id="274988at2"/>
<dbReference type="RefSeq" id="WP_145421538.1">
    <property type="nucleotide sequence ID" value="NZ_CP036526.1"/>
</dbReference>
<gene>
    <name evidence="1" type="ORF">K239x_57610</name>
</gene>
<sequence length="255" mass="28683">MRRWTKRIAITLAIVLIVGSIASYWAVQQTKVVPEFYAKATNLLPVQTREASERLQHDVEKFQSDVGRLGSWSAAFSDAEINAWLIEELPKRFPRLLAKGMNDPRIVIEDDCVLVAARYQDRRFDTIISFEVEVELTEEANMLALRLKNLRAGALPMPLNKFLKGITREAARGDVDVKWDMTQAGPIALVNVPREHPGYVASPVIVESVRLVDGVLLLAGHTGSLAEQVFTPRGPVHQFVSYNPRRNRQESTAIR</sequence>
<dbReference type="EMBL" id="CP036526">
    <property type="protein sequence ID" value="QDT13741.1"/>
    <property type="molecule type" value="Genomic_DNA"/>
</dbReference>